<sequence length="189" mass="20745">MLLLLVPHQLVSVTKNGPLPSSSSPKSQNPFVLQIRISPLVSSSRRHPQQICHLGKAPMAPSPVRMPPSPSIGRRHVFFTNPGFVFSSFACFFAPFDPVHARVPPSAHLLPASAPSSPAPTHPSPSVHSVELYASPFVSPLTTHACSSDPHLLYLSLYFFPHHMRLCFRPLPPPPLPLFIFILFIPFSP</sequence>
<organism evidence="1">
    <name type="scientific">Anthurium amnicola</name>
    <dbReference type="NCBI Taxonomy" id="1678845"/>
    <lineage>
        <taxon>Eukaryota</taxon>
        <taxon>Viridiplantae</taxon>
        <taxon>Streptophyta</taxon>
        <taxon>Embryophyta</taxon>
        <taxon>Tracheophyta</taxon>
        <taxon>Spermatophyta</taxon>
        <taxon>Magnoliopsida</taxon>
        <taxon>Liliopsida</taxon>
        <taxon>Araceae</taxon>
        <taxon>Pothoideae</taxon>
        <taxon>Potheae</taxon>
        <taxon>Anthurium</taxon>
    </lineage>
</organism>
<accession>A0A1D1YWD6</accession>
<evidence type="ECO:0000313" key="1">
    <source>
        <dbReference type="EMBL" id="JAT58926.1"/>
    </source>
</evidence>
<dbReference type="AlphaFoldDB" id="A0A1D1YWD6"/>
<proteinExistence type="predicted"/>
<protein>
    <submittedName>
        <fullName evidence="1">Cytospin-A</fullName>
    </submittedName>
</protein>
<dbReference type="EMBL" id="GDJX01009010">
    <property type="protein sequence ID" value="JAT58926.1"/>
    <property type="molecule type" value="Transcribed_RNA"/>
</dbReference>
<name>A0A1D1YWD6_9ARAE</name>
<gene>
    <name evidence="1" type="primary">SPECC1L_6</name>
    <name evidence="1" type="ORF">g.33131</name>
</gene>
<reference evidence="1" key="1">
    <citation type="submission" date="2015-07" db="EMBL/GenBank/DDBJ databases">
        <title>Transcriptome Assembly of Anthurium amnicola.</title>
        <authorList>
            <person name="Suzuki J."/>
        </authorList>
    </citation>
    <scope>NUCLEOTIDE SEQUENCE</scope>
</reference>